<keyword evidence="14" id="KW-0229">DNA integration</keyword>
<evidence type="ECO:0000256" key="8">
    <source>
        <dbReference type="ARBA" id="ARBA00022741"/>
    </source>
</evidence>
<reference evidence="23 24" key="1">
    <citation type="journal article" date="2020" name="ISME J.">
        <title>Uncovering the hidden diversity of litter-decomposition mechanisms in mushroom-forming fungi.</title>
        <authorList>
            <person name="Floudas D."/>
            <person name="Bentzer J."/>
            <person name="Ahren D."/>
            <person name="Johansson T."/>
            <person name="Persson P."/>
            <person name="Tunlid A."/>
        </authorList>
    </citation>
    <scope>NUCLEOTIDE SEQUENCE [LARGE SCALE GENOMIC DNA]</scope>
    <source>
        <strain evidence="23 24">CBS 175.51</strain>
    </source>
</reference>
<comment type="function">
    <text evidence="1">The aspartyl protease (PR) mediates the proteolytic cleavages of the Gag and Gag-Pol polyproteins after assembly of the VLP.</text>
</comment>
<evidence type="ECO:0000256" key="7">
    <source>
        <dbReference type="ARBA" id="ARBA00022723"/>
    </source>
</evidence>
<dbReference type="GO" id="GO:0032196">
    <property type="term" value="P:transposition"/>
    <property type="evidence" value="ECO:0007669"/>
    <property type="project" value="UniProtKB-KW"/>
</dbReference>
<evidence type="ECO:0000256" key="11">
    <source>
        <dbReference type="ARBA" id="ARBA00022840"/>
    </source>
</evidence>
<sequence>MVGLRDVWKSLSPAPKPKRAKSRDYDFGRISAWTYEEWWLNDDVVHYIVTSRLDPSIATSVPKIVTMANGTQAKATSRDVWNYIYRTYGAGQITTTLSAWAKATSKSFTAERLHEVEAYILEFRRAYDAMVVAGQSVSYESVQVTLADALPDVGGIASLVREFRAGADAQTADHPHVALEKVQLEVSNYLAKHPRSSRSNVNNNNKKSSGGQSSGGGRNRPWCETCNTSGHWTRFCFQRGGAMEGKKEEALKLSSEDAKKAKGQAQGRQGGGASGGGARQGVAAVGVGATSSEAGDAPPAAGPGHDSAPPVNIASVVVDTQRNNKEFECYVETAMLVDKEKVKLFPPGCEYLLDSGCTSHIINDRKAFWDFEDVPTQSMMTANCGSLGTRGRGTIKLTLAGAASDGSDLVLVMRRALYSPDAPCSLISVGTLQEKGVGIDYLPAPSDETYIRFGSLTPWNGLSVKASRLGKLSFVPGSILYPPGAAASETTPDEPSVVAAATSDDTTVSDELRAPGELTVDEESLNLAAANMQAPTPHRWHQHLGHLGRDKTKQFLTGTYATGVSYSGPFEDKICPPCVVGKGARAPIPNPGNHATKPLERLHLDICGPHEVMSLSASRRGRFKYWMVILDDFTNYSFVALLPDRTSAGVLAAFTKATARWELLTGEKVKCVRMDGAKEFVGGVFRSHLDERGISVEDVKSSSDGAPMDGFVGGAFRTYLEQKGIEIQETAPYQHEQNGKAERYIRTIQDDMHTLLAGSLLPTSYWADAVLTAVYVQNRCPTSTLPANVTPFERMYGSKPDVSNLRVFGCLAWLHIPSERKSKDSHRREPAIFVGYDHPRKGWWFKTLGDGSYKFTDQAIFDENTMGHLQRNPSPTGLPTPTQPSAAPVPPTQPSAAPVPPTPTPRQECLASLCQSVRAGWPNLVHLSALFLKSDDGLSVVWAWAWPEAHGLGLAFAGLGFQKCQAKPTFALTLGLGLAWAFTTIIQYKP</sequence>
<dbReference type="InterPro" id="IPR036397">
    <property type="entry name" value="RNaseH_sf"/>
</dbReference>
<evidence type="ECO:0000256" key="10">
    <source>
        <dbReference type="ARBA" id="ARBA00022801"/>
    </source>
</evidence>
<evidence type="ECO:0000256" key="4">
    <source>
        <dbReference type="ARBA" id="ARBA00022670"/>
    </source>
</evidence>
<dbReference type="GO" id="GO:0008233">
    <property type="term" value="F:peptidase activity"/>
    <property type="evidence" value="ECO:0007669"/>
    <property type="project" value="UniProtKB-KW"/>
</dbReference>
<dbReference type="EMBL" id="JAACJK010000110">
    <property type="protein sequence ID" value="KAF5332827.1"/>
    <property type="molecule type" value="Genomic_DNA"/>
</dbReference>
<evidence type="ECO:0000256" key="20">
    <source>
        <dbReference type="ARBA" id="ARBA00049244"/>
    </source>
</evidence>
<keyword evidence="9" id="KW-0255">Endonuclease</keyword>
<keyword evidence="12" id="KW-0460">Magnesium</keyword>
<evidence type="ECO:0000259" key="22">
    <source>
        <dbReference type="PROSITE" id="PS50994"/>
    </source>
</evidence>
<evidence type="ECO:0000256" key="3">
    <source>
        <dbReference type="ARBA" id="ARBA00022612"/>
    </source>
</evidence>
<gene>
    <name evidence="23" type="ORF">D9611_005489</name>
</gene>
<dbReference type="InterPro" id="IPR012337">
    <property type="entry name" value="RNaseH-like_sf"/>
</dbReference>
<evidence type="ECO:0000256" key="15">
    <source>
        <dbReference type="ARBA" id="ARBA00022918"/>
    </source>
</evidence>
<keyword evidence="7" id="KW-0479">Metal-binding</keyword>
<dbReference type="GO" id="GO:0003723">
    <property type="term" value="F:RNA binding"/>
    <property type="evidence" value="ECO:0007669"/>
    <property type="project" value="UniProtKB-KW"/>
</dbReference>
<feature type="compositionally biased region" description="Low complexity" evidence="21">
    <location>
        <begin position="197"/>
        <end position="211"/>
    </location>
</feature>
<organism evidence="23 24">
    <name type="scientific">Ephemerocybe angulata</name>
    <dbReference type="NCBI Taxonomy" id="980116"/>
    <lineage>
        <taxon>Eukaryota</taxon>
        <taxon>Fungi</taxon>
        <taxon>Dikarya</taxon>
        <taxon>Basidiomycota</taxon>
        <taxon>Agaricomycotina</taxon>
        <taxon>Agaricomycetes</taxon>
        <taxon>Agaricomycetidae</taxon>
        <taxon>Agaricales</taxon>
        <taxon>Agaricineae</taxon>
        <taxon>Psathyrellaceae</taxon>
        <taxon>Ephemerocybe</taxon>
    </lineage>
</organism>
<keyword evidence="10" id="KW-0378">Hydrolase</keyword>
<keyword evidence="8" id="KW-0547">Nucleotide-binding</keyword>
<keyword evidence="4" id="KW-0645">Protease</keyword>
<evidence type="ECO:0000256" key="13">
    <source>
        <dbReference type="ARBA" id="ARBA00022884"/>
    </source>
</evidence>
<dbReference type="GO" id="GO:0006508">
    <property type="term" value="P:proteolysis"/>
    <property type="evidence" value="ECO:0007669"/>
    <property type="project" value="UniProtKB-KW"/>
</dbReference>
<evidence type="ECO:0000256" key="14">
    <source>
        <dbReference type="ARBA" id="ARBA00022908"/>
    </source>
</evidence>
<evidence type="ECO:0000256" key="6">
    <source>
        <dbReference type="ARBA" id="ARBA00022722"/>
    </source>
</evidence>
<keyword evidence="15" id="KW-0695">RNA-directed DNA polymerase</keyword>
<dbReference type="GO" id="GO:0005634">
    <property type="term" value="C:nucleus"/>
    <property type="evidence" value="ECO:0007669"/>
    <property type="project" value="UniProtKB-ARBA"/>
</dbReference>
<evidence type="ECO:0000256" key="9">
    <source>
        <dbReference type="ARBA" id="ARBA00022759"/>
    </source>
</evidence>
<keyword evidence="16" id="KW-0239">DNA-directed DNA polymerase</keyword>
<keyword evidence="3" id="KW-1188">Viral release from host cell</keyword>
<protein>
    <recommendedName>
        <fullName evidence="22">Integrase catalytic domain-containing protein</fullName>
    </recommendedName>
</protein>
<dbReference type="AlphaFoldDB" id="A0A8H5C2M0"/>
<dbReference type="InterPro" id="IPR039537">
    <property type="entry name" value="Retrotran_Ty1/copia-like"/>
</dbReference>
<dbReference type="PROSITE" id="PS50994">
    <property type="entry name" value="INTEGRASE"/>
    <property type="match status" value="1"/>
</dbReference>
<feature type="region of interest" description="Disordered" evidence="21">
    <location>
        <begin position="867"/>
        <end position="904"/>
    </location>
</feature>
<evidence type="ECO:0000313" key="24">
    <source>
        <dbReference type="Proteomes" id="UP000541558"/>
    </source>
</evidence>
<keyword evidence="16" id="KW-0808">Transferase</keyword>
<keyword evidence="11" id="KW-0067">ATP-binding</keyword>
<dbReference type="InterPro" id="IPR057670">
    <property type="entry name" value="SH3_retrovirus"/>
</dbReference>
<comment type="catalytic activity">
    <reaction evidence="20">
        <text>DNA(n) + a 2'-deoxyribonucleoside 5'-triphosphate = DNA(n+1) + diphosphate</text>
        <dbReference type="Rhea" id="RHEA:22508"/>
        <dbReference type="Rhea" id="RHEA-COMP:17339"/>
        <dbReference type="Rhea" id="RHEA-COMP:17340"/>
        <dbReference type="ChEBI" id="CHEBI:33019"/>
        <dbReference type="ChEBI" id="CHEBI:61560"/>
        <dbReference type="ChEBI" id="CHEBI:173112"/>
        <dbReference type="EC" id="2.7.7.7"/>
    </reaction>
</comment>
<comment type="catalytic activity">
    <reaction evidence="19">
        <text>DNA(n) + a 2'-deoxyribonucleoside 5'-triphosphate = DNA(n+1) + diphosphate</text>
        <dbReference type="Rhea" id="RHEA:22508"/>
        <dbReference type="Rhea" id="RHEA-COMP:17339"/>
        <dbReference type="Rhea" id="RHEA-COMP:17340"/>
        <dbReference type="ChEBI" id="CHEBI:33019"/>
        <dbReference type="ChEBI" id="CHEBI:61560"/>
        <dbReference type="ChEBI" id="CHEBI:173112"/>
        <dbReference type="EC" id="2.7.7.49"/>
    </reaction>
</comment>
<evidence type="ECO:0000256" key="18">
    <source>
        <dbReference type="ARBA" id="ARBA00023172"/>
    </source>
</evidence>
<dbReference type="PANTHER" id="PTHR42648:SF11">
    <property type="entry name" value="TRANSPOSON TY4-P GAG-POL POLYPROTEIN"/>
    <property type="match status" value="1"/>
</dbReference>
<dbReference type="GO" id="GO:0046872">
    <property type="term" value="F:metal ion binding"/>
    <property type="evidence" value="ECO:0007669"/>
    <property type="project" value="UniProtKB-KW"/>
</dbReference>
<evidence type="ECO:0000256" key="21">
    <source>
        <dbReference type="SAM" id="MobiDB-lite"/>
    </source>
</evidence>
<feature type="compositionally biased region" description="Pro residues" evidence="21">
    <location>
        <begin position="876"/>
        <end position="904"/>
    </location>
</feature>
<keyword evidence="6" id="KW-0540">Nuclease</keyword>
<dbReference type="OrthoDB" id="2640446at2759"/>
<feature type="compositionally biased region" description="Gly residues" evidence="21">
    <location>
        <begin position="268"/>
        <end position="279"/>
    </location>
</feature>
<feature type="region of interest" description="Disordered" evidence="21">
    <location>
        <begin position="193"/>
        <end position="220"/>
    </location>
</feature>
<dbReference type="SUPFAM" id="SSF53098">
    <property type="entry name" value="Ribonuclease H-like"/>
    <property type="match status" value="2"/>
</dbReference>
<name>A0A8H5C2M0_9AGAR</name>
<evidence type="ECO:0000313" key="23">
    <source>
        <dbReference type="EMBL" id="KAF5332827.1"/>
    </source>
</evidence>
<evidence type="ECO:0000256" key="12">
    <source>
        <dbReference type="ARBA" id="ARBA00022842"/>
    </source>
</evidence>
<dbReference type="GO" id="GO:0005524">
    <property type="term" value="F:ATP binding"/>
    <property type="evidence" value="ECO:0007669"/>
    <property type="project" value="UniProtKB-KW"/>
</dbReference>
<evidence type="ECO:0000256" key="19">
    <source>
        <dbReference type="ARBA" id="ARBA00048173"/>
    </source>
</evidence>
<dbReference type="Gene3D" id="3.30.420.10">
    <property type="entry name" value="Ribonuclease H-like superfamily/Ribonuclease H"/>
    <property type="match status" value="1"/>
</dbReference>
<evidence type="ECO:0000256" key="5">
    <source>
        <dbReference type="ARBA" id="ARBA00022695"/>
    </source>
</evidence>
<dbReference type="InterPro" id="IPR001584">
    <property type="entry name" value="Integrase_cat-core"/>
</dbReference>
<dbReference type="Pfam" id="PF22936">
    <property type="entry name" value="Pol_BBD"/>
    <property type="match status" value="1"/>
</dbReference>
<feature type="region of interest" description="Disordered" evidence="21">
    <location>
        <begin position="247"/>
        <end position="311"/>
    </location>
</feature>
<dbReference type="GO" id="GO:0015074">
    <property type="term" value="P:DNA integration"/>
    <property type="evidence" value="ECO:0007669"/>
    <property type="project" value="UniProtKB-KW"/>
</dbReference>
<dbReference type="InterPro" id="IPR054722">
    <property type="entry name" value="PolX-like_BBD"/>
</dbReference>
<dbReference type="Proteomes" id="UP000541558">
    <property type="component" value="Unassembled WGS sequence"/>
</dbReference>
<evidence type="ECO:0000256" key="17">
    <source>
        <dbReference type="ARBA" id="ARBA00023113"/>
    </source>
</evidence>
<keyword evidence="24" id="KW-1185">Reference proteome</keyword>
<keyword evidence="17" id="KW-0917">Virion maturation</keyword>
<dbReference type="PANTHER" id="PTHR42648">
    <property type="entry name" value="TRANSPOSASE, PUTATIVE-RELATED"/>
    <property type="match status" value="1"/>
</dbReference>
<keyword evidence="2" id="KW-0815">Transposition</keyword>
<comment type="caution">
    <text evidence="23">The sequence shown here is derived from an EMBL/GenBank/DDBJ whole genome shotgun (WGS) entry which is preliminary data.</text>
</comment>
<proteinExistence type="predicted"/>
<dbReference type="GO" id="GO:0003887">
    <property type="term" value="F:DNA-directed DNA polymerase activity"/>
    <property type="evidence" value="ECO:0007669"/>
    <property type="project" value="UniProtKB-KW"/>
</dbReference>
<evidence type="ECO:0000256" key="16">
    <source>
        <dbReference type="ARBA" id="ARBA00022932"/>
    </source>
</evidence>
<dbReference type="GO" id="GO:0006310">
    <property type="term" value="P:DNA recombination"/>
    <property type="evidence" value="ECO:0007669"/>
    <property type="project" value="UniProtKB-KW"/>
</dbReference>
<keyword evidence="13" id="KW-0694">RNA-binding</keyword>
<feature type="domain" description="Integrase catalytic" evidence="22">
    <location>
        <begin position="594"/>
        <end position="799"/>
    </location>
</feature>
<feature type="compositionally biased region" description="Basic and acidic residues" evidence="21">
    <location>
        <begin position="247"/>
        <end position="260"/>
    </location>
</feature>
<accession>A0A8H5C2M0</accession>
<dbReference type="Pfam" id="PF25597">
    <property type="entry name" value="SH3_retrovirus"/>
    <property type="match status" value="1"/>
</dbReference>
<keyword evidence="5" id="KW-0548">Nucleotidyltransferase</keyword>
<feature type="compositionally biased region" description="Low complexity" evidence="21">
    <location>
        <begin position="280"/>
        <end position="310"/>
    </location>
</feature>
<keyword evidence="18" id="KW-0233">DNA recombination</keyword>
<evidence type="ECO:0000256" key="1">
    <source>
        <dbReference type="ARBA" id="ARBA00002180"/>
    </source>
</evidence>
<evidence type="ECO:0000256" key="2">
    <source>
        <dbReference type="ARBA" id="ARBA00022578"/>
    </source>
</evidence>
<dbReference type="GO" id="GO:0004519">
    <property type="term" value="F:endonuclease activity"/>
    <property type="evidence" value="ECO:0007669"/>
    <property type="project" value="UniProtKB-KW"/>
</dbReference>
<dbReference type="GO" id="GO:0003964">
    <property type="term" value="F:RNA-directed DNA polymerase activity"/>
    <property type="evidence" value="ECO:0007669"/>
    <property type="project" value="UniProtKB-KW"/>
</dbReference>